<name>A0A9J6CEN4_POLVA</name>
<keyword evidence="2" id="KW-1015">Disulfide bond</keyword>
<dbReference type="GO" id="GO:0004568">
    <property type="term" value="F:chitinase activity"/>
    <property type="evidence" value="ECO:0007669"/>
    <property type="project" value="TreeGrafter"/>
</dbReference>
<keyword evidence="6" id="KW-1185">Reference proteome</keyword>
<gene>
    <name evidence="5" type="ORF">PVAND_009765</name>
</gene>
<evidence type="ECO:0000256" key="1">
    <source>
        <dbReference type="ARBA" id="ARBA00022729"/>
    </source>
</evidence>
<dbReference type="InterPro" id="IPR050314">
    <property type="entry name" value="Glycosyl_Hydrlase_18"/>
</dbReference>
<dbReference type="InterPro" id="IPR017853">
    <property type="entry name" value="GH"/>
</dbReference>
<dbReference type="EMBL" id="JADBJN010000001">
    <property type="protein sequence ID" value="KAG5680243.1"/>
    <property type="molecule type" value="Genomic_DNA"/>
</dbReference>
<dbReference type="FunFam" id="3.10.50.10:FF:000001">
    <property type="entry name" value="Chitinase 3-like 1"/>
    <property type="match status" value="1"/>
</dbReference>
<evidence type="ECO:0000256" key="3">
    <source>
        <dbReference type="SAM" id="SignalP"/>
    </source>
</evidence>
<dbReference type="GO" id="GO:0006032">
    <property type="term" value="P:chitin catabolic process"/>
    <property type="evidence" value="ECO:0007669"/>
    <property type="project" value="TreeGrafter"/>
</dbReference>
<protein>
    <recommendedName>
        <fullName evidence="4">GH18 domain-containing protein</fullName>
    </recommendedName>
</protein>
<evidence type="ECO:0000313" key="6">
    <source>
        <dbReference type="Proteomes" id="UP001107558"/>
    </source>
</evidence>
<dbReference type="PANTHER" id="PTHR11177:SF360">
    <property type="entry name" value="CHITINASE 4-RELATED"/>
    <property type="match status" value="1"/>
</dbReference>
<dbReference type="Proteomes" id="UP001107558">
    <property type="component" value="Chromosome 1"/>
</dbReference>
<dbReference type="PANTHER" id="PTHR11177">
    <property type="entry name" value="CHITINASE"/>
    <property type="match status" value="1"/>
</dbReference>
<dbReference type="GO" id="GO:0005975">
    <property type="term" value="P:carbohydrate metabolic process"/>
    <property type="evidence" value="ECO:0007669"/>
    <property type="project" value="InterPro"/>
</dbReference>
<dbReference type="InterPro" id="IPR001223">
    <property type="entry name" value="Glyco_hydro18_cat"/>
</dbReference>
<reference evidence="5" key="1">
    <citation type="submission" date="2021-03" db="EMBL/GenBank/DDBJ databases">
        <title>Chromosome level genome of the anhydrobiotic midge Polypedilum vanderplanki.</title>
        <authorList>
            <person name="Yoshida Y."/>
            <person name="Kikawada T."/>
            <person name="Gusev O."/>
        </authorList>
    </citation>
    <scope>NUCLEOTIDE SEQUENCE</scope>
    <source>
        <strain evidence="5">NIAS01</strain>
        <tissue evidence="5">Whole body or cell culture</tissue>
    </source>
</reference>
<keyword evidence="1 3" id="KW-0732">Signal</keyword>
<evidence type="ECO:0000313" key="5">
    <source>
        <dbReference type="EMBL" id="KAG5680243.1"/>
    </source>
</evidence>
<dbReference type="AlphaFoldDB" id="A0A9J6CEN4"/>
<accession>A0A9J6CEN4</accession>
<dbReference type="Gene3D" id="3.10.50.10">
    <property type="match status" value="1"/>
</dbReference>
<feature type="chain" id="PRO_5039910888" description="GH18 domain-containing protein" evidence="3">
    <location>
        <begin position="21"/>
        <end position="166"/>
    </location>
</feature>
<sequence length="166" mass="17857">MESFQLAVHVSKLFLCSTVASYVDLINVMTYDMHGSWDGCTGMNAPLYSGSGSSYTKFSVDGSINWWQRQGAPSSKLVVGMAAFGRSFTLANPSNNGVGATIVGPGNGGPFLDQSGTLGYNEICHLMKSGGWTRVGNHNKKFPMYTNIINGLAMMTLNRFSSNCNM</sequence>
<dbReference type="Gene3D" id="3.20.20.80">
    <property type="entry name" value="Glycosidases"/>
    <property type="match status" value="1"/>
</dbReference>
<dbReference type="GO" id="GO:0008061">
    <property type="term" value="F:chitin binding"/>
    <property type="evidence" value="ECO:0007669"/>
    <property type="project" value="TreeGrafter"/>
</dbReference>
<evidence type="ECO:0000256" key="2">
    <source>
        <dbReference type="ARBA" id="ARBA00023157"/>
    </source>
</evidence>
<dbReference type="OrthoDB" id="73875at2759"/>
<dbReference type="InterPro" id="IPR029070">
    <property type="entry name" value="Chitinase_insertion_sf"/>
</dbReference>
<feature type="domain" description="GH18" evidence="4">
    <location>
        <begin position="1"/>
        <end position="166"/>
    </location>
</feature>
<organism evidence="5 6">
    <name type="scientific">Polypedilum vanderplanki</name>
    <name type="common">Sleeping chironomid midge</name>
    <dbReference type="NCBI Taxonomy" id="319348"/>
    <lineage>
        <taxon>Eukaryota</taxon>
        <taxon>Metazoa</taxon>
        <taxon>Ecdysozoa</taxon>
        <taxon>Arthropoda</taxon>
        <taxon>Hexapoda</taxon>
        <taxon>Insecta</taxon>
        <taxon>Pterygota</taxon>
        <taxon>Neoptera</taxon>
        <taxon>Endopterygota</taxon>
        <taxon>Diptera</taxon>
        <taxon>Nematocera</taxon>
        <taxon>Chironomoidea</taxon>
        <taxon>Chironomidae</taxon>
        <taxon>Chironominae</taxon>
        <taxon>Polypedilum</taxon>
        <taxon>Polypedilum</taxon>
    </lineage>
</organism>
<dbReference type="SUPFAM" id="SSF51445">
    <property type="entry name" value="(Trans)glycosidases"/>
    <property type="match status" value="1"/>
</dbReference>
<proteinExistence type="predicted"/>
<evidence type="ECO:0000259" key="4">
    <source>
        <dbReference type="PROSITE" id="PS51910"/>
    </source>
</evidence>
<dbReference type="SUPFAM" id="SSF54556">
    <property type="entry name" value="Chitinase insertion domain"/>
    <property type="match status" value="1"/>
</dbReference>
<dbReference type="GO" id="GO:0005576">
    <property type="term" value="C:extracellular region"/>
    <property type="evidence" value="ECO:0007669"/>
    <property type="project" value="TreeGrafter"/>
</dbReference>
<dbReference type="PROSITE" id="PS51910">
    <property type="entry name" value="GH18_2"/>
    <property type="match status" value="1"/>
</dbReference>
<comment type="caution">
    <text evidence="5">The sequence shown here is derived from an EMBL/GenBank/DDBJ whole genome shotgun (WGS) entry which is preliminary data.</text>
</comment>
<feature type="signal peptide" evidence="3">
    <location>
        <begin position="1"/>
        <end position="20"/>
    </location>
</feature>
<dbReference type="Pfam" id="PF00704">
    <property type="entry name" value="Glyco_hydro_18"/>
    <property type="match status" value="1"/>
</dbReference>